<dbReference type="Proteomes" id="UP000045706">
    <property type="component" value="Unassembled WGS sequence"/>
</dbReference>
<proteinExistence type="predicted"/>
<evidence type="ECO:0000256" key="1">
    <source>
        <dbReference type="SAM" id="MobiDB-lite"/>
    </source>
</evidence>
<reference evidence="3" key="1">
    <citation type="submission" date="2015-05" db="EMBL/GenBank/DDBJ databases">
        <authorList>
            <person name="Fogelqvist Johan"/>
        </authorList>
    </citation>
    <scope>NUCLEOTIDE SEQUENCE [LARGE SCALE GENOMIC DNA]</scope>
</reference>
<protein>
    <submittedName>
        <fullName evidence="2">Uncharacterized protein</fullName>
    </submittedName>
</protein>
<feature type="compositionally biased region" description="Basic and acidic residues" evidence="1">
    <location>
        <begin position="201"/>
        <end position="235"/>
    </location>
</feature>
<accession>A0A0G4N6Q6</accession>
<name>A0A0G4N6Q6_VERLO</name>
<organism evidence="2 3">
    <name type="scientific">Verticillium longisporum</name>
    <name type="common">Verticillium dahliae var. longisporum</name>
    <dbReference type="NCBI Taxonomy" id="100787"/>
    <lineage>
        <taxon>Eukaryota</taxon>
        <taxon>Fungi</taxon>
        <taxon>Dikarya</taxon>
        <taxon>Ascomycota</taxon>
        <taxon>Pezizomycotina</taxon>
        <taxon>Sordariomycetes</taxon>
        <taxon>Hypocreomycetidae</taxon>
        <taxon>Glomerellales</taxon>
        <taxon>Plectosphaerellaceae</taxon>
        <taxon>Verticillium</taxon>
    </lineage>
</organism>
<gene>
    <name evidence="2" type="ORF">BN1723_005238</name>
</gene>
<feature type="region of interest" description="Disordered" evidence="1">
    <location>
        <begin position="198"/>
        <end position="242"/>
    </location>
</feature>
<evidence type="ECO:0000313" key="2">
    <source>
        <dbReference type="EMBL" id="CRK42039.1"/>
    </source>
</evidence>
<dbReference type="AlphaFoldDB" id="A0A0G4N6Q6"/>
<dbReference type="EMBL" id="CVQI01032717">
    <property type="protein sequence ID" value="CRK42039.1"/>
    <property type="molecule type" value="Genomic_DNA"/>
</dbReference>
<sequence>MYPSDRDLASAVGNVLDLVVLEGVDSAEGVGARGLIADGEVELADLIVADGADGVGNVVEDVVLAGPGVGVRETGRNIVHAVGGGERQLAVVKEILALGHGDDLVVHVDAAAHVGGVGGGGTKGEVVPGIVGDVMGAGRGVDAQQVEAAAAVGDLDAEVVAARSARPVGDTVGIDLAAKDADGRRVLVVGGDGGRALGGTARRDAGAGDKSGRGGEKGSDGGEHVDGREGKEARRSSFGKVR</sequence>
<evidence type="ECO:0000313" key="3">
    <source>
        <dbReference type="Proteomes" id="UP000045706"/>
    </source>
</evidence>